<name>A0A445E3Z8_ARAHY</name>
<keyword evidence="2" id="KW-1185">Reference proteome</keyword>
<dbReference type="AlphaFoldDB" id="A0A445E3Z8"/>
<comment type="caution">
    <text evidence="1">The sequence shown here is derived from an EMBL/GenBank/DDBJ whole genome shotgun (WGS) entry which is preliminary data.</text>
</comment>
<dbReference type="EMBL" id="SDMP01000003">
    <property type="protein sequence ID" value="RYR70083.1"/>
    <property type="molecule type" value="Genomic_DNA"/>
</dbReference>
<sequence length="101" mass="10974">MLLCFHLHQKNPNFSHPQTRERVSPSVTLAGFSSFVSRPSSSSHSSLVRGILVSGGSPSLVVFCNNAMEDIDANQNEGNVGQTPNLSDEDINADFEITPWT</sequence>
<evidence type="ECO:0000313" key="2">
    <source>
        <dbReference type="Proteomes" id="UP000289738"/>
    </source>
</evidence>
<gene>
    <name evidence="1" type="ORF">Ahy_A03g016597</name>
</gene>
<dbReference type="Proteomes" id="UP000289738">
    <property type="component" value="Chromosome A03"/>
</dbReference>
<reference evidence="1 2" key="1">
    <citation type="submission" date="2019-01" db="EMBL/GenBank/DDBJ databases">
        <title>Sequencing of cultivated peanut Arachis hypogaea provides insights into genome evolution and oil improvement.</title>
        <authorList>
            <person name="Chen X."/>
        </authorList>
    </citation>
    <scope>NUCLEOTIDE SEQUENCE [LARGE SCALE GENOMIC DNA]</scope>
    <source>
        <strain evidence="2">cv. Fuhuasheng</strain>
        <tissue evidence="1">Leaves</tissue>
    </source>
</reference>
<protein>
    <submittedName>
        <fullName evidence="1">Uncharacterized protein</fullName>
    </submittedName>
</protein>
<proteinExistence type="predicted"/>
<organism evidence="1 2">
    <name type="scientific">Arachis hypogaea</name>
    <name type="common">Peanut</name>
    <dbReference type="NCBI Taxonomy" id="3818"/>
    <lineage>
        <taxon>Eukaryota</taxon>
        <taxon>Viridiplantae</taxon>
        <taxon>Streptophyta</taxon>
        <taxon>Embryophyta</taxon>
        <taxon>Tracheophyta</taxon>
        <taxon>Spermatophyta</taxon>
        <taxon>Magnoliopsida</taxon>
        <taxon>eudicotyledons</taxon>
        <taxon>Gunneridae</taxon>
        <taxon>Pentapetalae</taxon>
        <taxon>rosids</taxon>
        <taxon>fabids</taxon>
        <taxon>Fabales</taxon>
        <taxon>Fabaceae</taxon>
        <taxon>Papilionoideae</taxon>
        <taxon>50 kb inversion clade</taxon>
        <taxon>dalbergioids sensu lato</taxon>
        <taxon>Dalbergieae</taxon>
        <taxon>Pterocarpus clade</taxon>
        <taxon>Arachis</taxon>
    </lineage>
</organism>
<accession>A0A445E3Z8</accession>
<evidence type="ECO:0000313" key="1">
    <source>
        <dbReference type="EMBL" id="RYR70083.1"/>
    </source>
</evidence>